<comment type="caution">
    <text evidence="1">The sequence shown here is derived from an EMBL/GenBank/DDBJ whole genome shotgun (WGS) entry which is preliminary data.</text>
</comment>
<reference evidence="1 2" key="1">
    <citation type="submission" date="2020-06" db="EMBL/GenBank/DDBJ databases">
        <title>WGS assembly of Ceratodon purpureus strain R40.</title>
        <authorList>
            <person name="Carey S.B."/>
            <person name="Jenkins J."/>
            <person name="Shu S."/>
            <person name="Lovell J.T."/>
            <person name="Sreedasyam A."/>
            <person name="Maumus F."/>
            <person name="Tiley G.P."/>
            <person name="Fernandez-Pozo N."/>
            <person name="Barry K."/>
            <person name="Chen C."/>
            <person name="Wang M."/>
            <person name="Lipzen A."/>
            <person name="Daum C."/>
            <person name="Saski C.A."/>
            <person name="Payton A.C."/>
            <person name="Mcbreen J.C."/>
            <person name="Conrad R.E."/>
            <person name="Kollar L.M."/>
            <person name="Olsson S."/>
            <person name="Huttunen S."/>
            <person name="Landis J.B."/>
            <person name="Wickett N.J."/>
            <person name="Johnson M.G."/>
            <person name="Rensing S.A."/>
            <person name="Grimwood J."/>
            <person name="Schmutz J."/>
            <person name="Mcdaniel S.F."/>
        </authorList>
    </citation>
    <scope>NUCLEOTIDE SEQUENCE [LARGE SCALE GENOMIC DNA]</scope>
    <source>
        <strain evidence="1 2">R40</strain>
    </source>
</reference>
<accession>A0A8T0HDI0</accession>
<dbReference type="EMBL" id="CM026427">
    <property type="protein sequence ID" value="KAG0569846.1"/>
    <property type="molecule type" value="Genomic_DNA"/>
</dbReference>
<sequence length="204" mass="24618">MHHSFSFLTNYFLKVSPKTEQNHINRNYSHIIRTYTKGTWLKNKNHTLRLQTSQTRNKSSLQVQLQFQLHLPHSTWRWNSTQWDGISECLIRCMRSYRECEDLMEIASMVRIGVRRNETDERKLRPYMCEFLYEKARMYCMLPDGIMRHEEKRCDDRVQLHERRNVVIVGPTVHIQAASQHQQQQELNKQQPTALCYVMLCYVR</sequence>
<name>A0A8T0HDI0_CERPU</name>
<keyword evidence="2" id="KW-1185">Reference proteome</keyword>
<evidence type="ECO:0000313" key="1">
    <source>
        <dbReference type="EMBL" id="KAG0569846.1"/>
    </source>
</evidence>
<proteinExistence type="predicted"/>
<organism evidence="1 2">
    <name type="scientific">Ceratodon purpureus</name>
    <name type="common">Fire moss</name>
    <name type="synonym">Dicranum purpureum</name>
    <dbReference type="NCBI Taxonomy" id="3225"/>
    <lineage>
        <taxon>Eukaryota</taxon>
        <taxon>Viridiplantae</taxon>
        <taxon>Streptophyta</taxon>
        <taxon>Embryophyta</taxon>
        <taxon>Bryophyta</taxon>
        <taxon>Bryophytina</taxon>
        <taxon>Bryopsida</taxon>
        <taxon>Dicranidae</taxon>
        <taxon>Pseudoditrichales</taxon>
        <taxon>Ditrichaceae</taxon>
        <taxon>Ceratodon</taxon>
    </lineage>
</organism>
<evidence type="ECO:0000313" key="2">
    <source>
        <dbReference type="Proteomes" id="UP000822688"/>
    </source>
</evidence>
<gene>
    <name evidence="1" type="ORF">KC19_6G120300</name>
</gene>
<dbReference type="Proteomes" id="UP000822688">
    <property type="component" value="Chromosome 6"/>
</dbReference>
<dbReference type="AlphaFoldDB" id="A0A8T0HDI0"/>
<protein>
    <submittedName>
        <fullName evidence="1">Uncharacterized protein</fullName>
    </submittedName>
</protein>